<name>A0A6M3L803_9ZZZZ</name>
<evidence type="ECO:0000313" key="1">
    <source>
        <dbReference type="EMBL" id="QJA89551.1"/>
    </source>
</evidence>
<proteinExistence type="predicted"/>
<dbReference type="AlphaFoldDB" id="A0A6M3L803"/>
<protein>
    <submittedName>
        <fullName evidence="1">Uncharacterized protein</fullName>
    </submittedName>
</protein>
<accession>A0A6M3L803</accession>
<organism evidence="1">
    <name type="scientific">viral metagenome</name>
    <dbReference type="NCBI Taxonomy" id="1070528"/>
    <lineage>
        <taxon>unclassified sequences</taxon>
        <taxon>metagenomes</taxon>
        <taxon>organismal metagenomes</taxon>
    </lineage>
</organism>
<gene>
    <name evidence="1" type="ORF">MM415B02531_0010</name>
</gene>
<dbReference type="EMBL" id="MT142853">
    <property type="protein sequence ID" value="QJA89551.1"/>
    <property type="molecule type" value="Genomic_DNA"/>
</dbReference>
<sequence>MLPTNADRCITSVDDIYTYKSEIATVLSSQSFNYGVDKRGYDSKWFGTTTNKYMLWDTSADQLYLVASLKHHDHVTAGDYAYQLRTEHNEATTDFFGMDCEVHQLISRTANGLRGLSMTGRLTAGTTISGSANMIPIYGNLDIDGTINGTGLFAAGYFVVSAGGTFTAIGHLSSLWVDSHQEGTVTGEHELVYMTNNGASQMDNAFYIYAGNKITNLFTIDTASGMVSDSTTSDYTFTKTRKVKVVVGAETGYIIVDIV</sequence>
<reference evidence="1" key="1">
    <citation type="submission" date="2020-03" db="EMBL/GenBank/DDBJ databases">
        <title>The deep terrestrial virosphere.</title>
        <authorList>
            <person name="Holmfeldt K."/>
            <person name="Nilsson E."/>
            <person name="Simone D."/>
            <person name="Lopez-Fernandez M."/>
            <person name="Wu X."/>
            <person name="de Brujin I."/>
            <person name="Lundin D."/>
            <person name="Andersson A."/>
            <person name="Bertilsson S."/>
            <person name="Dopson M."/>
        </authorList>
    </citation>
    <scope>NUCLEOTIDE SEQUENCE</scope>
    <source>
        <strain evidence="1">MM415B02531</strain>
    </source>
</reference>